<keyword evidence="3" id="KW-1185">Reference proteome</keyword>
<reference evidence="2" key="1">
    <citation type="submission" date="2023-10" db="EMBL/GenBank/DDBJ databases">
        <authorList>
            <person name="Chen Y."/>
            <person name="Shah S."/>
            <person name="Dougan E. K."/>
            <person name="Thang M."/>
            <person name="Chan C."/>
        </authorList>
    </citation>
    <scope>NUCLEOTIDE SEQUENCE [LARGE SCALE GENOMIC DNA]</scope>
</reference>
<feature type="region of interest" description="Disordered" evidence="1">
    <location>
        <begin position="1"/>
        <end position="24"/>
    </location>
</feature>
<protein>
    <recommendedName>
        <fullName evidence="4">Altered inheritance of mitochondria protein 24, mitochondrial</fullName>
    </recommendedName>
</protein>
<dbReference type="Proteomes" id="UP001189429">
    <property type="component" value="Unassembled WGS sequence"/>
</dbReference>
<accession>A0ABN9WV15</accession>
<evidence type="ECO:0000313" key="2">
    <source>
        <dbReference type="EMBL" id="CAK0889173.1"/>
    </source>
</evidence>
<evidence type="ECO:0008006" key="4">
    <source>
        <dbReference type="Google" id="ProtNLM"/>
    </source>
</evidence>
<proteinExistence type="predicted"/>
<evidence type="ECO:0000256" key="1">
    <source>
        <dbReference type="SAM" id="MobiDB-lite"/>
    </source>
</evidence>
<sequence>MARRRRPSPRRARPPGGKRARAPQAGLLTRTLLCARAAGGEDPPGGAGTRTVSWPLGTGGPLEAAAVEQEGALHWGRVAWGGGADCADELRLGPLFAARLAGGDVFSSDDCAIQRGPARPPGGSGLAASLRCPGGLVVEWSASLQELPRGMGSVIRTLAS</sequence>
<feature type="compositionally biased region" description="Basic residues" evidence="1">
    <location>
        <begin position="1"/>
        <end position="21"/>
    </location>
</feature>
<evidence type="ECO:0000313" key="3">
    <source>
        <dbReference type="Proteomes" id="UP001189429"/>
    </source>
</evidence>
<name>A0ABN9WV15_9DINO</name>
<dbReference type="EMBL" id="CAUYUJ010019174">
    <property type="protein sequence ID" value="CAK0889173.1"/>
    <property type="molecule type" value="Genomic_DNA"/>
</dbReference>
<comment type="caution">
    <text evidence="2">The sequence shown here is derived from an EMBL/GenBank/DDBJ whole genome shotgun (WGS) entry which is preliminary data.</text>
</comment>
<organism evidence="2 3">
    <name type="scientific">Prorocentrum cordatum</name>
    <dbReference type="NCBI Taxonomy" id="2364126"/>
    <lineage>
        <taxon>Eukaryota</taxon>
        <taxon>Sar</taxon>
        <taxon>Alveolata</taxon>
        <taxon>Dinophyceae</taxon>
        <taxon>Prorocentrales</taxon>
        <taxon>Prorocentraceae</taxon>
        <taxon>Prorocentrum</taxon>
    </lineage>
</organism>
<gene>
    <name evidence="2" type="ORF">PCOR1329_LOCUS69775</name>
</gene>